<dbReference type="InterPro" id="IPR000620">
    <property type="entry name" value="EamA_dom"/>
</dbReference>
<comment type="subcellular location">
    <subcellularLocation>
        <location evidence="1">Membrane</location>
        <topology evidence="1">Multi-pass membrane protein</topology>
    </subcellularLocation>
</comment>
<evidence type="ECO:0000256" key="4">
    <source>
        <dbReference type="ARBA" id="ARBA00022989"/>
    </source>
</evidence>
<feature type="transmembrane region" description="Helical" evidence="6">
    <location>
        <begin position="95"/>
        <end position="115"/>
    </location>
</feature>
<feature type="domain" description="EamA" evidence="7">
    <location>
        <begin position="13"/>
        <end position="144"/>
    </location>
</feature>
<evidence type="ECO:0000256" key="1">
    <source>
        <dbReference type="ARBA" id="ARBA00004141"/>
    </source>
</evidence>
<evidence type="ECO:0000313" key="9">
    <source>
        <dbReference type="Proteomes" id="UP001597560"/>
    </source>
</evidence>
<keyword evidence="5 6" id="KW-0472">Membrane</keyword>
<feature type="domain" description="EamA" evidence="7">
    <location>
        <begin position="162"/>
        <end position="301"/>
    </location>
</feature>
<dbReference type="Pfam" id="PF00892">
    <property type="entry name" value="EamA"/>
    <property type="match status" value="2"/>
</dbReference>
<dbReference type="PANTHER" id="PTHR32322">
    <property type="entry name" value="INNER MEMBRANE TRANSPORTER"/>
    <property type="match status" value="1"/>
</dbReference>
<feature type="transmembrane region" description="Helical" evidence="6">
    <location>
        <begin position="161"/>
        <end position="180"/>
    </location>
</feature>
<dbReference type="InterPro" id="IPR050638">
    <property type="entry name" value="AA-Vitamin_Transporters"/>
</dbReference>
<feature type="transmembrane region" description="Helical" evidence="6">
    <location>
        <begin position="40"/>
        <end position="58"/>
    </location>
</feature>
<feature type="transmembrane region" description="Helical" evidence="6">
    <location>
        <begin position="127"/>
        <end position="149"/>
    </location>
</feature>
<organism evidence="8 9">
    <name type="scientific">Olivibacter jilunii</name>
    <dbReference type="NCBI Taxonomy" id="985016"/>
    <lineage>
        <taxon>Bacteria</taxon>
        <taxon>Pseudomonadati</taxon>
        <taxon>Bacteroidota</taxon>
        <taxon>Sphingobacteriia</taxon>
        <taxon>Sphingobacteriales</taxon>
        <taxon>Sphingobacteriaceae</taxon>
        <taxon>Olivibacter</taxon>
    </lineage>
</organism>
<evidence type="ECO:0000256" key="2">
    <source>
        <dbReference type="ARBA" id="ARBA00007362"/>
    </source>
</evidence>
<proteinExistence type="inferred from homology"/>
<dbReference type="SUPFAM" id="SSF103481">
    <property type="entry name" value="Multidrug resistance efflux transporter EmrE"/>
    <property type="match status" value="2"/>
</dbReference>
<dbReference type="EMBL" id="JBHUPA010000022">
    <property type="protein sequence ID" value="MFD2964747.1"/>
    <property type="molecule type" value="Genomic_DNA"/>
</dbReference>
<dbReference type="RefSeq" id="WP_013663840.1">
    <property type="nucleotide sequence ID" value="NZ_JAHVDN010000007.1"/>
</dbReference>
<evidence type="ECO:0000313" key="8">
    <source>
        <dbReference type="EMBL" id="MFD2964747.1"/>
    </source>
</evidence>
<keyword evidence="4 6" id="KW-1133">Transmembrane helix</keyword>
<accession>A0ABW6B5Z0</accession>
<gene>
    <name evidence="8" type="ORF">ACFS6J_23300</name>
</gene>
<evidence type="ECO:0000259" key="7">
    <source>
        <dbReference type="Pfam" id="PF00892"/>
    </source>
</evidence>
<feature type="transmembrane region" description="Helical" evidence="6">
    <location>
        <begin position="284"/>
        <end position="303"/>
    </location>
</feature>
<name>A0ABW6B5Z0_9SPHI</name>
<keyword evidence="9" id="KW-1185">Reference proteome</keyword>
<feature type="transmembrane region" description="Helical" evidence="6">
    <location>
        <begin position="192"/>
        <end position="214"/>
    </location>
</feature>
<dbReference type="PANTHER" id="PTHR32322:SF2">
    <property type="entry name" value="EAMA DOMAIN-CONTAINING PROTEIN"/>
    <property type="match status" value="1"/>
</dbReference>
<dbReference type="Proteomes" id="UP001597560">
    <property type="component" value="Unassembled WGS sequence"/>
</dbReference>
<dbReference type="InterPro" id="IPR037185">
    <property type="entry name" value="EmrE-like"/>
</dbReference>
<protein>
    <submittedName>
        <fullName evidence="8">EamA family transporter</fullName>
    </submittedName>
</protein>
<keyword evidence="3 6" id="KW-0812">Transmembrane</keyword>
<evidence type="ECO:0000256" key="3">
    <source>
        <dbReference type="ARBA" id="ARBA00022692"/>
    </source>
</evidence>
<feature type="transmembrane region" description="Helical" evidence="6">
    <location>
        <begin position="70"/>
        <end position="89"/>
    </location>
</feature>
<comment type="similarity">
    <text evidence="2">Belongs to the EamA transporter family.</text>
</comment>
<evidence type="ECO:0000256" key="6">
    <source>
        <dbReference type="SAM" id="Phobius"/>
    </source>
</evidence>
<feature type="transmembrane region" description="Helical" evidence="6">
    <location>
        <begin position="226"/>
        <end position="250"/>
    </location>
</feature>
<reference evidence="9" key="1">
    <citation type="journal article" date="2019" name="Int. J. Syst. Evol. Microbiol.">
        <title>The Global Catalogue of Microorganisms (GCM) 10K type strain sequencing project: providing services to taxonomists for standard genome sequencing and annotation.</title>
        <authorList>
            <consortium name="The Broad Institute Genomics Platform"/>
            <consortium name="The Broad Institute Genome Sequencing Center for Infectious Disease"/>
            <person name="Wu L."/>
            <person name="Ma J."/>
        </authorList>
    </citation>
    <scope>NUCLEOTIDE SEQUENCE [LARGE SCALE GENOMIC DNA]</scope>
    <source>
        <strain evidence="9">KCTC 23098</strain>
    </source>
</reference>
<sequence>MTKAKNTSTAAIIIAYLLIYIVWGSTYFFIHIALQGFTPFLLGAIRFTIAGTLLLIWCNKMKEPIWNKQLLKTAAVTGILLLFIDMGLVMKAQQYLPSSLIAIVAASTAIWILLLDKKMWKVNFRNWNTVVGVIVGFVGVILLFSEQLAASFTETGLSNKAIGMCLLILGTLSWASGSVYSKYSVLPSGVTFANAAWQMLIAGILFWGAAFAHGDVQQFHMQATPISSWLAIGYLIIFGSILAFTSYIWLLKVRPATEVSTHAYVNPLVAVFLGSTFANEQVTLIQIIGLAIILCGVAMINFVKAKKGKQMKPLCPDQ</sequence>
<comment type="caution">
    <text evidence="8">The sequence shown here is derived from an EMBL/GenBank/DDBJ whole genome shotgun (WGS) entry which is preliminary data.</text>
</comment>
<evidence type="ECO:0000256" key="5">
    <source>
        <dbReference type="ARBA" id="ARBA00023136"/>
    </source>
</evidence>
<dbReference type="Gene3D" id="1.10.3730.20">
    <property type="match status" value="1"/>
</dbReference>
<feature type="transmembrane region" description="Helical" evidence="6">
    <location>
        <begin position="12"/>
        <end position="34"/>
    </location>
</feature>
<feature type="transmembrane region" description="Helical" evidence="6">
    <location>
        <begin position="262"/>
        <end position="278"/>
    </location>
</feature>